<evidence type="ECO:0000313" key="3">
    <source>
        <dbReference type="Proteomes" id="UP000471490"/>
    </source>
</evidence>
<protein>
    <submittedName>
        <fullName evidence="2">Uncharacterized protein</fullName>
    </submittedName>
</protein>
<dbReference type="EMBL" id="AASKVF010000081">
    <property type="protein sequence ID" value="EFD6887735.1"/>
    <property type="molecule type" value="Genomic_DNA"/>
</dbReference>
<name>A0A369DT78_ECOLX</name>
<reference evidence="1 4" key="1">
    <citation type="submission" date="2019-08" db="EMBL/GenBank/DDBJ databases">
        <authorList>
            <consortium name="NARMS: The National Antimicrobial Resistance Monitoring System"/>
        </authorList>
    </citation>
    <scope>NUCLEOTIDE SEQUENCE [LARGE SCALE GENOMIC DNA]</scope>
    <source>
        <strain evidence="1 4">19MD07CB01-EC</strain>
    </source>
</reference>
<evidence type="ECO:0000313" key="2">
    <source>
        <dbReference type="EMBL" id="NDR89974.1"/>
    </source>
</evidence>
<dbReference type="AlphaFoldDB" id="A0A369DT78"/>
<dbReference type="EMBL" id="VLTB01000023">
    <property type="protein sequence ID" value="NDR89974.1"/>
    <property type="molecule type" value="Genomic_DNA"/>
</dbReference>
<evidence type="ECO:0000313" key="4">
    <source>
        <dbReference type="Proteomes" id="UP000531962"/>
    </source>
</evidence>
<evidence type="ECO:0000313" key="1">
    <source>
        <dbReference type="EMBL" id="EFD6887735.1"/>
    </source>
</evidence>
<sequence length="67" mass="7429">MLECKFASWYSLSLWKLPCAYLSAFLPSGSVALSHSSRCWYLILVQVVRCKLGCVHAPFASLPAGYT</sequence>
<organism evidence="2 3">
    <name type="scientific">Escherichia coli</name>
    <dbReference type="NCBI Taxonomy" id="562"/>
    <lineage>
        <taxon>Bacteria</taxon>
        <taxon>Pseudomonadati</taxon>
        <taxon>Pseudomonadota</taxon>
        <taxon>Gammaproteobacteria</taxon>
        <taxon>Enterobacterales</taxon>
        <taxon>Enterobacteriaceae</taxon>
        <taxon>Escherichia</taxon>
    </lineage>
</organism>
<comment type="caution">
    <text evidence="2">The sequence shown here is derived from an EMBL/GenBank/DDBJ whole genome shotgun (WGS) entry which is preliminary data.</text>
</comment>
<accession>A0A369DT78</accession>
<proteinExistence type="predicted"/>
<gene>
    <name evidence="2" type="ORF">FPI65_01275</name>
    <name evidence="1" type="ORF">FZU14_27020</name>
</gene>
<reference evidence="2 3" key="2">
    <citation type="journal article" date="2020" name="Int. J. Nanomedicine">
        <title>Consequences Of Long-Term Bacteria's Exposure To Silver Nanoformulations With Different PhysicoChemical Properties.</title>
        <authorList>
            <person name="Kedziora A."/>
            <person name="Wernecki M."/>
            <person name="Korzekwa K."/>
            <person name="Speruda M."/>
            <person name="Gerasymchuk Y."/>
            <person name="Lukowiak A."/>
            <person name="Bugla-Ploskonska G."/>
        </authorList>
    </citation>
    <scope>NUCLEOTIDE SEQUENCE [LARGE SCALE GENOMIC DNA]</scope>
    <source>
        <strain evidence="2 3">ATCC 11230</strain>
    </source>
</reference>
<dbReference type="Proteomes" id="UP000471490">
    <property type="component" value="Unassembled WGS sequence"/>
</dbReference>
<dbReference type="Proteomes" id="UP000531962">
    <property type="component" value="Unassembled WGS sequence"/>
</dbReference>